<dbReference type="AlphaFoldDB" id="A0A975TD41"/>
<protein>
    <submittedName>
        <fullName evidence="1">Uncharacterized protein</fullName>
    </submittedName>
</protein>
<reference evidence="1" key="1">
    <citation type="submission" date="2017-04" db="EMBL/GenBank/DDBJ databases">
        <title>Genome deletions in a multicellular cyanobacterial endosymbiont for morphological adaptation in marine diatoms.</title>
        <authorList>
            <person name="Wang Y."/>
            <person name="Gao H."/>
            <person name="Li R."/>
            <person name="Xu X."/>
        </authorList>
    </citation>
    <scope>NUCLEOTIDE SEQUENCE</scope>
    <source>
        <strain evidence="1">FACHB 800</strain>
    </source>
</reference>
<sequence>MIIIASASDTVHIGTVITSPKPSIRLRINQINKPDSSIHLLHILML</sequence>
<name>A0A975TD41_9NOST</name>
<evidence type="ECO:0000313" key="1">
    <source>
        <dbReference type="EMBL" id="QXE26560.1"/>
    </source>
</evidence>
<evidence type="ECO:0000313" key="2">
    <source>
        <dbReference type="Proteomes" id="UP000683511"/>
    </source>
</evidence>
<proteinExistence type="predicted"/>
<dbReference type="Proteomes" id="UP000683511">
    <property type="component" value="Chromosome"/>
</dbReference>
<dbReference type="EMBL" id="CP021056">
    <property type="protein sequence ID" value="QXE26560.1"/>
    <property type="molecule type" value="Genomic_DNA"/>
</dbReference>
<keyword evidence="2" id="KW-1185">Reference proteome</keyword>
<organism evidence="1 2">
    <name type="scientific">Richelia sinica FACHB-800</name>
    <dbReference type="NCBI Taxonomy" id="1357546"/>
    <lineage>
        <taxon>Bacteria</taxon>
        <taxon>Bacillati</taxon>
        <taxon>Cyanobacteriota</taxon>
        <taxon>Cyanophyceae</taxon>
        <taxon>Nostocales</taxon>
        <taxon>Nostocaceae</taxon>
        <taxon>Richelia</taxon>
    </lineage>
</organism>
<dbReference type="KEGG" id="rsin:B6N60_05293"/>
<accession>A0A975TD41</accession>
<gene>
    <name evidence="1" type="ORF">B6N60_05293</name>
</gene>